<proteinExistence type="predicted"/>
<sequence length="135" mass="15449">MATTITIHHGEILLIQRMIQNTKDARKLRGALYGLYTQSGQPVVQLICGSKEKKNLSKCQKYLESEHGLLLLGRWTIAASDADAMLIYVAFYLFIKYRPRMLESIWCLISKGSCTLHLMPIAMELILKSFKVMER</sequence>
<dbReference type="RefSeq" id="XP_028517128.1">
    <property type="nucleotide sequence ID" value="XM_028661327.1"/>
</dbReference>
<dbReference type="AlphaFoldDB" id="A0A913YQ02"/>
<evidence type="ECO:0000313" key="1">
    <source>
        <dbReference type="EnsemblMetazoa" id="XP_028517128.1"/>
    </source>
</evidence>
<dbReference type="GeneID" id="110246524"/>
<keyword evidence="2" id="KW-1185">Reference proteome</keyword>
<name>A0A913YQ02_EXADI</name>
<dbReference type="EnsemblMetazoa" id="XM_028661327.1">
    <property type="protein sequence ID" value="XP_028517128.1"/>
    <property type="gene ID" value="LOC110246524"/>
</dbReference>
<protein>
    <submittedName>
        <fullName evidence="1">Uncharacterized protein</fullName>
    </submittedName>
</protein>
<evidence type="ECO:0000313" key="2">
    <source>
        <dbReference type="Proteomes" id="UP000887567"/>
    </source>
</evidence>
<reference evidence="1" key="1">
    <citation type="submission" date="2022-11" db="UniProtKB">
        <authorList>
            <consortium name="EnsemblMetazoa"/>
        </authorList>
    </citation>
    <scope>IDENTIFICATION</scope>
</reference>
<dbReference type="Proteomes" id="UP000887567">
    <property type="component" value="Unplaced"/>
</dbReference>
<dbReference type="OrthoDB" id="5988116at2759"/>
<organism evidence="1 2">
    <name type="scientific">Exaiptasia diaphana</name>
    <name type="common">Tropical sea anemone</name>
    <name type="synonym">Aiptasia pulchella</name>
    <dbReference type="NCBI Taxonomy" id="2652724"/>
    <lineage>
        <taxon>Eukaryota</taxon>
        <taxon>Metazoa</taxon>
        <taxon>Cnidaria</taxon>
        <taxon>Anthozoa</taxon>
        <taxon>Hexacorallia</taxon>
        <taxon>Actiniaria</taxon>
        <taxon>Aiptasiidae</taxon>
        <taxon>Exaiptasia</taxon>
    </lineage>
</organism>
<accession>A0A913YQ02</accession>